<evidence type="ECO:0000256" key="5">
    <source>
        <dbReference type="ARBA" id="ARBA00022970"/>
    </source>
</evidence>
<dbReference type="PROSITE" id="PS00211">
    <property type="entry name" value="ABC_TRANSPORTER_1"/>
    <property type="match status" value="1"/>
</dbReference>
<dbReference type="Pfam" id="PF00005">
    <property type="entry name" value="ABC_tran"/>
    <property type="match status" value="1"/>
</dbReference>
<feature type="domain" description="ABC transporter" evidence="6">
    <location>
        <begin position="2"/>
        <end position="234"/>
    </location>
</feature>
<dbReference type="GO" id="GO:0016887">
    <property type="term" value="F:ATP hydrolysis activity"/>
    <property type="evidence" value="ECO:0007669"/>
    <property type="project" value="InterPro"/>
</dbReference>
<dbReference type="EMBL" id="BOPH01000143">
    <property type="protein sequence ID" value="GIJ74788.1"/>
    <property type="molecule type" value="Genomic_DNA"/>
</dbReference>
<keyword evidence="3" id="KW-0547">Nucleotide-binding</keyword>
<comment type="similarity">
    <text evidence="1">Belongs to the ABC transporter superfamily.</text>
</comment>
<gene>
    <name evidence="7" type="ORF">Voc01_097050</name>
</gene>
<dbReference type="SUPFAM" id="SSF52540">
    <property type="entry name" value="P-loop containing nucleoside triphosphate hydrolases"/>
    <property type="match status" value="1"/>
</dbReference>
<dbReference type="InterPro" id="IPR017871">
    <property type="entry name" value="ABC_transporter-like_CS"/>
</dbReference>
<evidence type="ECO:0000256" key="2">
    <source>
        <dbReference type="ARBA" id="ARBA00022448"/>
    </source>
</evidence>
<dbReference type="GO" id="GO:0005524">
    <property type="term" value="F:ATP binding"/>
    <property type="evidence" value="ECO:0007669"/>
    <property type="project" value="UniProtKB-KW"/>
</dbReference>
<dbReference type="RefSeq" id="WP_203934577.1">
    <property type="nucleotide sequence ID" value="NZ_BOPH01000143.1"/>
</dbReference>
<comment type="caution">
    <text evidence="7">The sequence shown here is derived from an EMBL/GenBank/DDBJ whole genome shotgun (WGS) entry which is preliminary data.</text>
</comment>
<keyword evidence="8" id="KW-1185">Reference proteome</keyword>
<dbReference type="InterPro" id="IPR027417">
    <property type="entry name" value="P-loop_NTPase"/>
</dbReference>
<evidence type="ECO:0000256" key="1">
    <source>
        <dbReference type="ARBA" id="ARBA00005417"/>
    </source>
</evidence>
<accession>A0A8J4EHJ4</accession>
<name>A0A8J4EHJ4_9ACTN</name>
<dbReference type="GO" id="GO:0015658">
    <property type="term" value="F:branched-chain amino acid transmembrane transporter activity"/>
    <property type="evidence" value="ECO:0007669"/>
    <property type="project" value="TreeGrafter"/>
</dbReference>
<keyword evidence="5" id="KW-0029">Amino-acid transport</keyword>
<dbReference type="GO" id="GO:0015807">
    <property type="term" value="P:L-amino acid transport"/>
    <property type="evidence" value="ECO:0007669"/>
    <property type="project" value="TreeGrafter"/>
</dbReference>
<dbReference type="PANTHER" id="PTHR43820">
    <property type="entry name" value="HIGH-AFFINITY BRANCHED-CHAIN AMINO ACID TRANSPORT ATP-BINDING PROTEIN LIVF"/>
    <property type="match status" value="1"/>
</dbReference>
<dbReference type="Proteomes" id="UP000635606">
    <property type="component" value="Unassembled WGS sequence"/>
</dbReference>
<dbReference type="PANTHER" id="PTHR43820:SF4">
    <property type="entry name" value="HIGH-AFFINITY BRANCHED-CHAIN AMINO ACID TRANSPORT ATP-BINDING PROTEIN LIVF"/>
    <property type="match status" value="1"/>
</dbReference>
<evidence type="ECO:0000256" key="3">
    <source>
        <dbReference type="ARBA" id="ARBA00022741"/>
    </source>
</evidence>
<dbReference type="InterPro" id="IPR003593">
    <property type="entry name" value="AAA+_ATPase"/>
</dbReference>
<evidence type="ECO:0000256" key="4">
    <source>
        <dbReference type="ARBA" id="ARBA00022840"/>
    </source>
</evidence>
<evidence type="ECO:0000259" key="6">
    <source>
        <dbReference type="PROSITE" id="PS50893"/>
    </source>
</evidence>
<protein>
    <submittedName>
        <fullName evidence="7">ABC transporter ATP-binding protein</fullName>
    </submittedName>
</protein>
<reference evidence="7" key="1">
    <citation type="submission" date="2021-01" db="EMBL/GenBank/DDBJ databases">
        <title>Whole genome shotgun sequence of Virgisporangium ochraceum NBRC 16418.</title>
        <authorList>
            <person name="Komaki H."/>
            <person name="Tamura T."/>
        </authorList>
    </citation>
    <scope>NUCLEOTIDE SEQUENCE</scope>
    <source>
        <strain evidence="7">NBRC 16418</strain>
    </source>
</reference>
<evidence type="ECO:0000313" key="8">
    <source>
        <dbReference type="Proteomes" id="UP000635606"/>
    </source>
</evidence>
<evidence type="ECO:0000313" key="7">
    <source>
        <dbReference type="EMBL" id="GIJ74788.1"/>
    </source>
</evidence>
<dbReference type="InterPro" id="IPR052156">
    <property type="entry name" value="BCAA_Transport_ATP-bd_LivF"/>
</dbReference>
<dbReference type="PROSITE" id="PS50893">
    <property type="entry name" value="ABC_TRANSPORTER_2"/>
    <property type="match status" value="1"/>
</dbReference>
<dbReference type="Gene3D" id="3.40.50.300">
    <property type="entry name" value="P-loop containing nucleotide triphosphate hydrolases"/>
    <property type="match status" value="1"/>
</dbReference>
<keyword evidence="4 7" id="KW-0067">ATP-binding</keyword>
<keyword evidence="2" id="KW-0813">Transport</keyword>
<dbReference type="AlphaFoldDB" id="A0A8J4EHJ4"/>
<organism evidence="7 8">
    <name type="scientific">Virgisporangium ochraceum</name>
    <dbReference type="NCBI Taxonomy" id="65505"/>
    <lineage>
        <taxon>Bacteria</taxon>
        <taxon>Bacillati</taxon>
        <taxon>Actinomycetota</taxon>
        <taxon>Actinomycetes</taxon>
        <taxon>Micromonosporales</taxon>
        <taxon>Micromonosporaceae</taxon>
        <taxon>Virgisporangium</taxon>
    </lineage>
</organism>
<dbReference type="SMART" id="SM00382">
    <property type="entry name" value="AAA"/>
    <property type="match status" value="1"/>
</dbReference>
<dbReference type="InterPro" id="IPR003439">
    <property type="entry name" value="ABC_transporter-like_ATP-bd"/>
</dbReference>
<dbReference type="CDD" id="cd03224">
    <property type="entry name" value="ABC_TM1139_LivF_branched"/>
    <property type="match status" value="1"/>
</dbReference>
<sequence length="243" mass="25593">MLHVESLHAGYDNLRVLHGIDLDVPAGDLLAVIGANGAGKTTVLRAVSGLIRPSSGRVTVDGRAVTGLRAEKVAAAGLAHVPENRLVFPSLTVADNLALGGWTRRSSRLTDDRDRVLDLFPRLRSRLAQPAGTLSGGEQQMVVIGRGLMAGPKVLVLDEPSVGLAPRLVAEIFAALARLRDEAGLAILLVEQNARAAFRVADRVAVMDRGRIATKGTPAELAGDDRVQRAYLGGGYSESSTVD</sequence>
<proteinExistence type="inferred from homology"/>